<keyword evidence="3" id="KW-1185">Reference proteome</keyword>
<keyword evidence="1" id="KW-0812">Transmembrane</keyword>
<gene>
    <name evidence="2" type="ORF">FHX81_3981</name>
</gene>
<dbReference type="EMBL" id="VFPP01000001">
    <property type="protein sequence ID" value="TQM81613.1"/>
    <property type="molecule type" value="Genomic_DNA"/>
</dbReference>
<dbReference type="Proteomes" id="UP000316628">
    <property type="component" value="Unassembled WGS sequence"/>
</dbReference>
<comment type="caution">
    <text evidence="2">The sequence shown here is derived from an EMBL/GenBank/DDBJ whole genome shotgun (WGS) entry which is preliminary data.</text>
</comment>
<protein>
    <submittedName>
        <fullName evidence="2">Uncharacterized protein</fullName>
    </submittedName>
</protein>
<proteinExistence type="predicted"/>
<organism evidence="2 3">
    <name type="scientific">Saccharothrix saharensis</name>
    <dbReference type="NCBI Taxonomy" id="571190"/>
    <lineage>
        <taxon>Bacteria</taxon>
        <taxon>Bacillati</taxon>
        <taxon>Actinomycetota</taxon>
        <taxon>Actinomycetes</taxon>
        <taxon>Pseudonocardiales</taxon>
        <taxon>Pseudonocardiaceae</taxon>
        <taxon>Saccharothrix</taxon>
    </lineage>
</organism>
<keyword evidence="1" id="KW-0472">Membrane</keyword>
<accession>A0A543JFI6</accession>
<sequence>MEDRTKPGYRLGPSSLPGTFPALVDYGVSRRCCSIRVTFSPLASGVGDGVVATVEVMAMVTMVVLTVLALPLAVLAARVGRRRWVRRAVARAELFRHWVPRDEPSGHHLIRS</sequence>
<name>A0A543JFI6_9PSEU</name>
<evidence type="ECO:0000313" key="3">
    <source>
        <dbReference type="Proteomes" id="UP000316628"/>
    </source>
</evidence>
<evidence type="ECO:0000313" key="2">
    <source>
        <dbReference type="EMBL" id="TQM81613.1"/>
    </source>
</evidence>
<feature type="transmembrane region" description="Helical" evidence="1">
    <location>
        <begin position="56"/>
        <end position="77"/>
    </location>
</feature>
<reference evidence="2 3" key="1">
    <citation type="submission" date="2019-06" db="EMBL/GenBank/DDBJ databases">
        <title>Sequencing the genomes of 1000 actinobacteria strains.</title>
        <authorList>
            <person name="Klenk H.-P."/>
        </authorList>
    </citation>
    <scope>NUCLEOTIDE SEQUENCE [LARGE SCALE GENOMIC DNA]</scope>
    <source>
        <strain evidence="2 3">DSM 45456</strain>
    </source>
</reference>
<evidence type="ECO:0000256" key="1">
    <source>
        <dbReference type="SAM" id="Phobius"/>
    </source>
</evidence>
<dbReference type="AlphaFoldDB" id="A0A543JFI6"/>
<keyword evidence="1" id="KW-1133">Transmembrane helix</keyword>